<evidence type="ECO:0000256" key="1">
    <source>
        <dbReference type="PROSITE-ProRule" id="PRU01133"/>
    </source>
</evidence>
<dbReference type="Pfam" id="PF00838">
    <property type="entry name" value="TCTP"/>
    <property type="match status" value="1"/>
</dbReference>
<dbReference type="AlphaFoldDB" id="A0AAV6FHT5"/>
<evidence type="ECO:0000259" key="2">
    <source>
        <dbReference type="PROSITE" id="PS51797"/>
    </source>
</evidence>
<dbReference type="GO" id="GO:0005737">
    <property type="term" value="C:cytoplasm"/>
    <property type="evidence" value="ECO:0007669"/>
    <property type="project" value="TreeGrafter"/>
</dbReference>
<reference evidence="3" key="1">
    <citation type="submission" date="2020-10" db="EMBL/GenBank/DDBJ databases">
        <title>Chromosome-scale genome assembly of the Allis shad, Alosa alosa.</title>
        <authorList>
            <person name="Margot Z."/>
            <person name="Christophe K."/>
            <person name="Cabau C."/>
            <person name="Louis A."/>
            <person name="Berthelot C."/>
            <person name="Parey E."/>
            <person name="Roest Crollius H."/>
            <person name="Montfort J."/>
            <person name="Robinson-Rechavi M."/>
            <person name="Bucao C."/>
            <person name="Bouchez O."/>
            <person name="Gislard M."/>
            <person name="Lluch J."/>
            <person name="Milhes M."/>
            <person name="Lampietro C."/>
            <person name="Lopez Roques C."/>
            <person name="Donnadieu C."/>
            <person name="Braasch I."/>
            <person name="Desvignes T."/>
            <person name="Postlethwait J."/>
            <person name="Bobe J."/>
            <person name="Guiguen Y."/>
        </authorList>
    </citation>
    <scope>NUCLEOTIDE SEQUENCE</scope>
    <source>
        <strain evidence="3">M-15738</strain>
        <tissue evidence="3">Blood</tissue>
    </source>
</reference>
<dbReference type="InterPro" id="IPR018103">
    <property type="entry name" value="Translation_control_tumour_CS"/>
</dbReference>
<dbReference type="PROSITE" id="PS51797">
    <property type="entry name" value="TCTP_3"/>
    <property type="match status" value="1"/>
</dbReference>
<comment type="caution">
    <text evidence="3">The sequence shown here is derived from an EMBL/GenBank/DDBJ whole genome shotgun (WGS) entry which is preliminary data.</text>
</comment>
<keyword evidence="4" id="KW-1185">Reference proteome</keyword>
<dbReference type="Gene3D" id="2.170.150.10">
    <property type="entry name" value="Metal Binding Protein, Guanine Nucleotide Exchange Factor, Chain A"/>
    <property type="match status" value="1"/>
</dbReference>
<dbReference type="PRINTS" id="PR01653">
    <property type="entry name" value="TCTPROTEIN"/>
</dbReference>
<feature type="domain" description="TCTP" evidence="2">
    <location>
        <begin position="1"/>
        <end position="162"/>
    </location>
</feature>
<dbReference type="GO" id="GO:0005509">
    <property type="term" value="F:calcium ion binding"/>
    <property type="evidence" value="ECO:0007669"/>
    <property type="project" value="TreeGrafter"/>
</dbReference>
<proteinExistence type="inferred from homology"/>
<organism evidence="3 4">
    <name type="scientific">Alosa alosa</name>
    <name type="common">allis shad</name>
    <dbReference type="NCBI Taxonomy" id="278164"/>
    <lineage>
        <taxon>Eukaryota</taxon>
        <taxon>Metazoa</taxon>
        <taxon>Chordata</taxon>
        <taxon>Craniata</taxon>
        <taxon>Vertebrata</taxon>
        <taxon>Euteleostomi</taxon>
        <taxon>Actinopterygii</taxon>
        <taxon>Neopterygii</taxon>
        <taxon>Teleostei</taxon>
        <taxon>Clupei</taxon>
        <taxon>Clupeiformes</taxon>
        <taxon>Clupeoidei</taxon>
        <taxon>Clupeidae</taxon>
        <taxon>Alosa</taxon>
    </lineage>
</organism>
<dbReference type="InterPro" id="IPR018105">
    <property type="entry name" value="Translational_control_tumour_p"/>
</dbReference>
<protein>
    <recommendedName>
        <fullName evidence="2">TCTP domain-containing protein</fullName>
    </recommendedName>
</protein>
<dbReference type="PROSITE" id="PS01002">
    <property type="entry name" value="TCTP_1"/>
    <property type="match status" value="1"/>
</dbReference>
<dbReference type="Proteomes" id="UP000823561">
    <property type="component" value="Chromosome 23"/>
</dbReference>
<dbReference type="PANTHER" id="PTHR11991:SF0">
    <property type="entry name" value="TRANSLATIONALLY-CONTROLLED TUMOR PROTEIN"/>
    <property type="match status" value="1"/>
</dbReference>
<dbReference type="InterPro" id="IPR011323">
    <property type="entry name" value="Mss4/transl-control_tumour"/>
</dbReference>
<dbReference type="PANTHER" id="PTHR11991">
    <property type="entry name" value="TRANSLATIONALLY CONTROLLED TUMOR PROTEIN-RELATED"/>
    <property type="match status" value="1"/>
</dbReference>
<evidence type="ECO:0000313" key="3">
    <source>
        <dbReference type="EMBL" id="KAG5262044.1"/>
    </source>
</evidence>
<evidence type="ECO:0000313" key="4">
    <source>
        <dbReference type="Proteomes" id="UP000823561"/>
    </source>
</evidence>
<dbReference type="InterPro" id="IPR011057">
    <property type="entry name" value="Mss4-like_sf"/>
</dbReference>
<dbReference type="InterPro" id="IPR034737">
    <property type="entry name" value="TCTP"/>
</dbReference>
<comment type="similarity">
    <text evidence="1">Belongs to the TCTP family.</text>
</comment>
<sequence length="162" mass="18200">MIIYKDLLTGDEMFSDIYKIKETDMMYEVEGKMISRSVGDIDDSLIGGNASAEVQDEGTESSTVSGVDIVLNHKLSEMPPMDKKAYIAYAKEYMKAVKNKLQETNPDRVQAFQDGAGAEVKKIIGKIKDYQFFCGEMAWRLRNAKFSKAVPGCRPLVAIWPR</sequence>
<gene>
    <name evidence="3" type="ORF">AALO_G00291530</name>
</gene>
<dbReference type="SUPFAM" id="SSF51316">
    <property type="entry name" value="Mss4-like"/>
    <property type="match status" value="1"/>
</dbReference>
<accession>A0AAV6FHT5</accession>
<dbReference type="EMBL" id="JADWDJ010000023">
    <property type="protein sequence ID" value="KAG5262044.1"/>
    <property type="molecule type" value="Genomic_DNA"/>
</dbReference>
<name>A0AAV6FHT5_9TELE</name>